<name>A0A830EYT6_9EURY</name>
<dbReference type="InterPro" id="IPR035965">
    <property type="entry name" value="PAS-like_dom_sf"/>
</dbReference>
<dbReference type="SMART" id="SM00091">
    <property type="entry name" value="PAS"/>
    <property type="match status" value="1"/>
</dbReference>
<dbReference type="SMART" id="SM00448">
    <property type="entry name" value="REC"/>
    <property type="match status" value="1"/>
</dbReference>
<dbReference type="PROSITE" id="PS50109">
    <property type="entry name" value="HIS_KIN"/>
    <property type="match status" value="1"/>
</dbReference>
<dbReference type="Pfam" id="PF00989">
    <property type="entry name" value="PAS"/>
    <property type="match status" value="1"/>
</dbReference>
<dbReference type="EMBL" id="BMPF01000001">
    <property type="protein sequence ID" value="GGL23200.1"/>
    <property type="molecule type" value="Genomic_DNA"/>
</dbReference>
<evidence type="ECO:0000256" key="7">
    <source>
        <dbReference type="PROSITE-ProRule" id="PRU00169"/>
    </source>
</evidence>
<organism evidence="11 12">
    <name type="scientific">Halarchaeum grantii</name>
    <dbReference type="NCBI Taxonomy" id="1193105"/>
    <lineage>
        <taxon>Archaea</taxon>
        <taxon>Methanobacteriati</taxon>
        <taxon>Methanobacteriota</taxon>
        <taxon>Stenosarchaea group</taxon>
        <taxon>Halobacteria</taxon>
        <taxon>Halobacteriales</taxon>
        <taxon>Halobacteriaceae</taxon>
    </lineage>
</organism>
<dbReference type="Gene3D" id="3.30.450.20">
    <property type="entry name" value="PAS domain"/>
    <property type="match status" value="1"/>
</dbReference>
<dbReference type="NCBIfam" id="TIGR00229">
    <property type="entry name" value="sensory_box"/>
    <property type="match status" value="1"/>
</dbReference>
<keyword evidence="4" id="KW-0547">Nucleotide-binding</keyword>
<dbReference type="InterPro" id="IPR003594">
    <property type="entry name" value="HATPase_dom"/>
</dbReference>
<keyword evidence="6" id="KW-0067">ATP-binding</keyword>
<dbReference type="AlphaFoldDB" id="A0A830EYT6"/>
<dbReference type="InterPro" id="IPR000014">
    <property type="entry name" value="PAS"/>
</dbReference>
<keyword evidence="12" id="KW-1185">Reference proteome</keyword>
<evidence type="ECO:0000313" key="11">
    <source>
        <dbReference type="EMBL" id="GGL23200.1"/>
    </source>
</evidence>
<evidence type="ECO:0000256" key="6">
    <source>
        <dbReference type="ARBA" id="ARBA00022840"/>
    </source>
</evidence>
<sequence>MEESEGDRRVVVASDASEAGRESVGDALAAAFDVRRVETAGACLSRAEAGSADAVLAAHDLPGIDGLGLLRSIRLSRPALPFVLAPASGSEALAGEALAAGADGYVPADADAETVVARVRDALEETGRDAGASAGRRYRSLVESSPAPINVFDADGRSIWGNDAVLDLLGLDDRADLIGRSIFELVHPDDHERARRELASVVEAKEATGPTEMRLRTPGRGTRYVRVSTAVGRFRGADVGQAIAVDVTGVREREHQLQLLDRWLRHNVRNEMTVIRGLAEDLRRGAVDDVSAAASRISASANTLLKQAEHERELIETLTESLGEEFVRVNVAAVARRQVMACAAANPHADVELIRADDVEARVLPALSTAVRELLDNAVRHSDVAEPRVEVSVERDGDTGVIRVADDGPGIPAGERDALSVDAETDQLHHGSGLGLALVYWLVRRSGGDVAFSENDPRGSVVTVRL</sequence>
<evidence type="ECO:0000256" key="3">
    <source>
        <dbReference type="ARBA" id="ARBA00022679"/>
    </source>
</evidence>
<dbReference type="GO" id="GO:0000160">
    <property type="term" value="P:phosphorelay signal transduction system"/>
    <property type="evidence" value="ECO:0007669"/>
    <property type="project" value="InterPro"/>
</dbReference>
<reference evidence="11 12" key="1">
    <citation type="journal article" date="2019" name="Int. J. Syst. Evol. Microbiol.">
        <title>The Global Catalogue of Microorganisms (GCM) 10K type strain sequencing project: providing services to taxonomists for standard genome sequencing and annotation.</title>
        <authorList>
            <consortium name="The Broad Institute Genomics Platform"/>
            <consortium name="The Broad Institute Genome Sequencing Center for Infectious Disease"/>
            <person name="Wu L."/>
            <person name="Ma J."/>
        </authorList>
    </citation>
    <scope>NUCLEOTIDE SEQUENCE [LARGE SCALE GENOMIC DNA]</scope>
    <source>
        <strain evidence="11 12">JCM 19585</strain>
    </source>
</reference>
<comment type="caution">
    <text evidence="7">Lacks conserved residue(s) required for the propagation of feature annotation.</text>
</comment>
<feature type="domain" description="PAS" evidence="10">
    <location>
        <begin position="134"/>
        <end position="205"/>
    </location>
</feature>
<dbReference type="PROSITE" id="PS50110">
    <property type="entry name" value="RESPONSE_REGULATORY"/>
    <property type="match status" value="1"/>
</dbReference>
<dbReference type="PROSITE" id="PS50112">
    <property type="entry name" value="PAS"/>
    <property type="match status" value="1"/>
</dbReference>
<keyword evidence="3" id="KW-0808">Transferase</keyword>
<evidence type="ECO:0000256" key="5">
    <source>
        <dbReference type="ARBA" id="ARBA00022777"/>
    </source>
</evidence>
<gene>
    <name evidence="11" type="ORF">GCM10009037_03360</name>
</gene>
<dbReference type="Pfam" id="PF00072">
    <property type="entry name" value="Response_reg"/>
    <property type="match status" value="1"/>
</dbReference>
<evidence type="ECO:0000256" key="4">
    <source>
        <dbReference type="ARBA" id="ARBA00022741"/>
    </source>
</evidence>
<dbReference type="CDD" id="cd00130">
    <property type="entry name" value="PAS"/>
    <property type="match status" value="1"/>
</dbReference>
<evidence type="ECO:0000256" key="1">
    <source>
        <dbReference type="ARBA" id="ARBA00000085"/>
    </source>
</evidence>
<dbReference type="EC" id="2.7.13.3" evidence="2"/>
<dbReference type="InterPro" id="IPR013767">
    <property type="entry name" value="PAS_fold"/>
</dbReference>
<dbReference type="GO" id="GO:0006355">
    <property type="term" value="P:regulation of DNA-templated transcription"/>
    <property type="evidence" value="ECO:0007669"/>
    <property type="project" value="InterPro"/>
</dbReference>
<dbReference type="PRINTS" id="PR00344">
    <property type="entry name" value="BCTRLSENSOR"/>
</dbReference>
<evidence type="ECO:0000259" key="9">
    <source>
        <dbReference type="PROSITE" id="PS50110"/>
    </source>
</evidence>
<dbReference type="SUPFAM" id="SSF55874">
    <property type="entry name" value="ATPase domain of HSP90 chaperone/DNA topoisomerase II/histidine kinase"/>
    <property type="match status" value="1"/>
</dbReference>
<dbReference type="Gene3D" id="3.40.50.2300">
    <property type="match status" value="1"/>
</dbReference>
<dbReference type="PANTHER" id="PTHR44936:SF10">
    <property type="entry name" value="SENSOR PROTEIN RSTB"/>
    <property type="match status" value="1"/>
</dbReference>
<dbReference type="GO" id="GO:0004673">
    <property type="term" value="F:protein histidine kinase activity"/>
    <property type="evidence" value="ECO:0007669"/>
    <property type="project" value="UniProtKB-EC"/>
</dbReference>
<comment type="caution">
    <text evidence="11">The sequence shown here is derived from an EMBL/GenBank/DDBJ whole genome shotgun (WGS) entry which is preliminary data.</text>
</comment>
<dbReference type="CDD" id="cd00075">
    <property type="entry name" value="HATPase"/>
    <property type="match status" value="1"/>
</dbReference>
<feature type="domain" description="Histidine kinase" evidence="8">
    <location>
        <begin position="263"/>
        <end position="466"/>
    </location>
</feature>
<keyword evidence="5" id="KW-0418">Kinase</keyword>
<feature type="domain" description="Response regulatory" evidence="9">
    <location>
        <begin position="1"/>
        <end position="123"/>
    </location>
</feature>
<comment type="catalytic activity">
    <reaction evidence="1">
        <text>ATP + protein L-histidine = ADP + protein N-phospho-L-histidine.</text>
        <dbReference type="EC" id="2.7.13.3"/>
    </reaction>
</comment>
<dbReference type="PANTHER" id="PTHR44936">
    <property type="entry name" value="SENSOR PROTEIN CREC"/>
    <property type="match status" value="1"/>
</dbReference>
<dbReference type="Proteomes" id="UP000628840">
    <property type="component" value="Unassembled WGS sequence"/>
</dbReference>
<dbReference type="GO" id="GO:0005524">
    <property type="term" value="F:ATP binding"/>
    <property type="evidence" value="ECO:0007669"/>
    <property type="project" value="UniProtKB-KW"/>
</dbReference>
<dbReference type="InterPro" id="IPR005467">
    <property type="entry name" value="His_kinase_dom"/>
</dbReference>
<dbReference type="InterPro" id="IPR004358">
    <property type="entry name" value="Sig_transdc_His_kin-like_C"/>
</dbReference>
<evidence type="ECO:0000259" key="8">
    <source>
        <dbReference type="PROSITE" id="PS50109"/>
    </source>
</evidence>
<dbReference type="SMART" id="SM00387">
    <property type="entry name" value="HATPase_c"/>
    <property type="match status" value="1"/>
</dbReference>
<proteinExistence type="predicted"/>
<dbReference type="InterPro" id="IPR011006">
    <property type="entry name" value="CheY-like_superfamily"/>
</dbReference>
<dbReference type="OrthoDB" id="327291at2157"/>
<dbReference type="InterPro" id="IPR036890">
    <property type="entry name" value="HATPase_C_sf"/>
</dbReference>
<evidence type="ECO:0000259" key="10">
    <source>
        <dbReference type="PROSITE" id="PS50112"/>
    </source>
</evidence>
<dbReference type="Gene3D" id="3.30.565.10">
    <property type="entry name" value="Histidine kinase-like ATPase, C-terminal domain"/>
    <property type="match status" value="1"/>
</dbReference>
<evidence type="ECO:0000313" key="12">
    <source>
        <dbReference type="Proteomes" id="UP000628840"/>
    </source>
</evidence>
<dbReference type="InterPro" id="IPR001789">
    <property type="entry name" value="Sig_transdc_resp-reg_receiver"/>
</dbReference>
<accession>A0A830EYT6</accession>
<dbReference type="SUPFAM" id="SSF55785">
    <property type="entry name" value="PYP-like sensor domain (PAS domain)"/>
    <property type="match status" value="1"/>
</dbReference>
<dbReference type="RefSeq" id="WP_188877512.1">
    <property type="nucleotide sequence ID" value="NZ_BMPF01000001.1"/>
</dbReference>
<dbReference type="SUPFAM" id="SSF52172">
    <property type="entry name" value="CheY-like"/>
    <property type="match status" value="1"/>
</dbReference>
<dbReference type="Pfam" id="PF02518">
    <property type="entry name" value="HATPase_c"/>
    <property type="match status" value="1"/>
</dbReference>
<protein>
    <recommendedName>
        <fullName evidence="2">histidine kinase</fullName>
        <ecNumber evidence="2">2.7.13.3</ecNumber>
    </recommendedName>
</protein>
<dbReference type="InterPro" id="IPR050980">
    <property type="entry name" value="2C_sensor_his_kinase"/>
</dbReference>
<evidence type="ECO:0000256" key="2">
    <source>
        <dbReference type="ARBA" id="ARBA00012438"/>
    </source>
</evidence>